<dbReference type="InterPro" id="IPR009057">
    <property type="entry name" value="Homeodomain-like_sf"/>
</dbReference>
<evidence type="ECO:0000256" key="1">
    <source>
        <dbReference type="ARBA" id="ARBA00004123"/>
    </source>
</evidence>
<proteinExistence type="predicted"/>
<feature type="non-terminal residue" evidence="3">
    <location>
        <position position="1"/>
    </location>
</feature>
<feature type="non-terminal residue" evidence="3">
    <location>
        <position position="330"/>
    </location>
</feature>
<dbReference type="EMBL" id="CAXKWB010013721">
    <property type="protein sequence ID" value="CAL4108353.1"/>
    <property type="molecule type" value="Genomic_DNA"/>
</dbReference>
<dbReference type="SUPFAM" id="SSF46689">
    <property type="entry name" value="Homeodomain-like"/>
    <property type="match status" value="1"/>
</dbReference>
<accession>A0AAV2R4F2</accession>
<dbReference type="InterPro" id="IPR036388">
    <property type="entry name" value="WH-like_DNA-bd_sf"/>
</dbReference>
<evidence type="ECO:0000313" key="3">
    <source>
        <dbReference type="EMBL" id="CAL4108353.1"/>
    </source>
</evidence>
<keyword evidence="4" id="KW-1185">Reference proteome</keyword>
<feature type="compositionally biased region" description="Acidic residues" evidence="2">
    <location>
        <begin position="16"/>
        <end position="28"/>
    </location>
</feature>
<evidence type="ECO:0008006" key="5">
    <source>
        <dbReference type="Google" id="ProtNLM"/>
    </source>
</evidence>
<gene>
    <name evidence="3" type="ORF">MNOR_LOCUS18859</name>
</gene>
<evidence type="ECO:0000256" key="2">
    <source>
        <dbReference type="SAM" id="MobiDB-lite"/>
    </source>
</evidence>
<dbReference type="GO" id="GO:0005634">
    <property type="term" value="C:nucleus"/>
    <property type="evidence" value="ECO:0007669"/>
    <property type="project" value="UniProtKB-SubCell"/>
</dbReference>
<name>A0AAV2R4F2_MEGNR</name>
<reference evidence="3 4" key="1">
    <citation type="submission" date="2024-05" db="EMBL/GenBank/DDBJ databases">
        <authorList>
            <person name="Wallberg A."/>
        </authorList>
    </citation>
    <scope>NUCLEOTIDE SEQUENCE [LARGE SCALE GENOMIC DNA]</scope>
</reference>
<feature type="region of interest" description="Disordered" evidence="2">
    <location>
        <begin position="1"/>
        <end position="36"/>
    </location>
</feature>
<comment type="subcellular location">
    <subcellularLocation>
        <location evidence="1">Nucleus</location>
    </subcellularLocation>
</comment>
<protein>
    <recommendedName>
        <fullName evidence="5">HTH psq-type domain-containing protein</fullName>
    </recommendedName>
</protein>
<organism evidence="3 4">
    <name type="scientific">Meganyctiphanes norvegica</name>
    <name type="common">Northern krill</name>
    <name type="synonym">Thysanopoda norvegica</name>
    <dbReference type="NCBI Taxonomy" id="48144"/>
    <lineage>
        <taxon>Eukaryota</taxon>
        <taxon>Metazoa</taxon>
        <taxon>Ecdysozoa</taxon>
        <taxon>Arthropoda</taxon>
        <taxon>Crustacea</taxon>
        <taxon>Multicrustacea</taxon>
        <taxon>Malacostraca</taxon>
        <taxon>Eumalacostraca</taxon>
        <taxon>Eucarida</taxon>
        <taxon>Euphausiacea</taxon>
        <taxon>Euphausiidae</taxon>
        <taxon>Meganyctiphanes</taxon>
    </lineage>
</organism>
<dbReference type="Proteomes" id="UP001497623">
    <property type="component" value="Unassembled WGS sequence"/>
</dbReference>
<dbReference type="AlphaFoldDB" id="A0AAV2R4F2"/>
<sequence>LRKNRGKKINLSDINISDDEDLYDDVTDPDSASEFRDPHSVELMDEPTSISKLVNTANLQSSKLQKTHGKKINLLSNINDDKDLYDDDVEEPDFASEFHDPHSPKIIDEPTISSKLVPHANVQSSKLQKTRGKKIDLLSIINICGDEDLYDDDVADPDFVPVSQDPHSPELMDEPTTNSNLVRTAKFQCISVCTMAPKKQKENKLCRKKINFETKQKIIERKDSGARLAKISEEFDLPKSTVCTIYSKEGREAIQKAKKEFFLDDKDLYDDDAADSYFASVSRDPYSPEVMDEPTINSKLVGIANVQSKCQCVSDLAMAPKKQKENKSCR</sequence>
<evidence type="ECO:0000313" key="4">
    <source>
        <dbReference type="Proteomes" id="UP001497623"/>
    </source>
</evidence>
<dbReference type="Gene3D" id="1.10.10.10">
    <property type="entry name" value="Winged helix-like DNA-binding domain superfamily/Winged helix DNA-binding domain"/>
    <property type="match status" value="1"/>
</dbReference>
<comment type="caution">
    <text evidence="3">The sequence shown here is derived from an EMBL/GenBank/DDBJ whole genome shotgun (WGS) entry which is preliminary data.</text>
</comment>